<dbReference type="Pfam" id="PF25967">
    <property type="entry name" value="RND-MFP_C"/>
    <property type="match status" value="1"/>
</dbReference>
<reference evidence="4 5" key="1">
    <citation type="submission" date="2018-10" db="EMBL/GenBank/DDBJ databases">
        <authorList>
            <person name="Li J."/>
        </authorList>
    </citation>
    <scope>NUCLEOTIDE SEQUENCE [LARGE SCALE GENOMIC DNA]</scope>
    <source>
        <strain evidence="4 5">IF 016277</strain>
    </source>
</reference>
<sequence length="353" mass="36655">MSPVKKRTALWISAALVVSIGCGATAAMVWGGSAGSDANTAEHAPAPKTVAAAREDLIERSRGNGQLGYTDPRSVGSAGGTITRMSDIGTVVERGGELFRVDDLPVNLLIGDLPMWRGFAAGMSDGADVLMLEQNLRDLGYFTDTPDKKFTARTAQAVSAWQKKLGRPRTGSIEPGQVVFASGPLRIAEQKARVGDPASPEVLAVTGTTKDILVDLEPQLAASAPLDGEVEVRLPDGKTLTGKVSAVGAPREQPTGSGGTALRIPITITPVDQAATGTYADVRVQVSFQRVLVTDALLIPTAALLATPGGGHSVEVWRDGKRVSVVVTPGSFADGRVSIDEGDLKPGDEVVVS</sequence>
<feature type="chain" id="PRO_5018208998" evidence="1">
    <location>
        <begin position="27"/>
        <end position="353"/>
    </location>
</feature>
<evidence type="ECO:0000313" key="4">
    <source>
        <dbReference type="EMBL" id="RLP77970.1"/>
    </source>
</evidence>
<dbReference type="PROSITE" id="PS51257">
    <property type="entry name" value="PROKAR_LIPOPROTEIN"/>
    <property type="match status" value="1"/>
</dbReference>
<dbReference type="Pfam" id="PF01471">
    <property type="entry name" value="PG_binding_1"/>
    <property type="match status" value="1"/>
</dbReference>
<evidence type="ECO:0000256" key="1">
    <source>
        <dbReference type="SAM" id="SignalP"/>
    </source>
</evidence>
<dbReference type="Proteomes" id="UP000272503">
    <property type="component" value="Unassembled WGS sequence"/>
</dbReference>
<dbReference type="Gene3D" id="2.40.420.20">
    <property type="match status" value="1"/>
</dbReference>
<gene>
    <name evidence="4" type="ORF">D9V32_01165</name>
</gene>
<evidence type="ECO:0000313" key="5">
    <source>
        <dbReference type="Proteomes" id="UP000272503"/>
    </source>
</evidence>
<keyword evidence="5" id="KW-1185">Reference proteome</keyword>
<dbReference type="InterPro" id="IPR002477">
    <property type="entry name" value="Peptidoglycan-bd-like"/>
</dbReference>
<organism evidence="4 5">
    <name type="scientific">Mycetocola tolaasinivorans</name>
    <dbReference type="NCBI Taxonomy" id="76635"/>
    <lineage>
        <taxon>Bacteria</taxon>
        <taxon>Bacillati</taxon>
        <taxon>Actinomycetota</taxon>
        <taxon>Actinomycetes</taxon>
        <taxon>Micrococcales</taxon>
        <taxon>Microbacteriaceae</taxon>
        <taxon>Mycetocola</taxon>
    </lineage>
</organism>
<dbReference type="RefSeq" id="WP_121647063.1">
    <property type="nucleotide sequence ID" value="NZ_RCUX01000001.1"/>
</dbReference>
<name>A0A3L7ADU0_9MICO</name>
<dbReference type="InterPro" id="IPR036365">
    <property type="entry name" value="PGBD-like_sf"/>
</dbReference>
<evidence type="ECO:0000259" key="2">
    <source>
        <dbReference type="Pfam" id="PF01471"/>
    </source>
</evidence>
<feature type="domain" description="Multidrug resistance protein MdtA-like C-terminal permuted SH3" evidence="3">
    <location>
        <begin position="295"/>
        <end position="353"/>
    </location>
</feature>
<evidence type="ECO:0000259" key="3">
    <source>
        <dbReference type="Pfam" id="PF25967"/>
    </source>
</evidence>
<accession>A0A3L7ADU0</accession>
<dbReference type="Gene3D" id="1.10.101.10">
    <property type="entry name" value="PGBD-like superfamily/PGBD"/>
    <property type="match status" value="1"/>
</dbReference>
<feature type="domain" description="Peptidoglycan binding-like" evidence="2">
    <location>
        <begin position="126"/>
        <end position="173"/>
    </location>
</feature>
<feature type="signal peptide" evidence="1">
    <location>
        <begin position="1"/>
        <end position="26"/>
    </location>
</feature>
<dbReference type="InterPro" id="IPR058627">
    <property type="entry name" value="MdtA-like_C"/>
</dbReference>
<keyword evidence="1" id="KW-0732">Signal</keyword>
<protein>
    <submittedName>
        <fullName evidence="4">Uncharacterized protein</fullName>
    </submittedName>
</protein>
<dbReference type="EMBL" id="RCUX01000001">
    <property type="protein sequence ID" value="RLP77970.1"/>
    <property type="molecule type" value="Genomic_DNA"/>
</dbReference>
<dbReference type="SUPFAM" id="SSF47090">
    <property type="entry name" value="PGBD-like"/>
    <property type="match status" value="1"/>
</dbReference>
<proteinExistence type="predicted"/>
<comment type="caution">
    <text evidence="4">The sequence shown here is derived from an EMBL/GenBank/DDBJ whole genome shotgun (WGS) entry which is preliminary data.</text>
</comment>
<dbReference type="OrthoDB" id="3268648at2"/>
<dbReference type="AlphaFoldDB" id="A0A3L7ADU0"/>
<dbReference type="InterPro" id="IPR036366">
    <property type="entry name" value="PGBDSf"/>
</dbReference>